<protein>
    <submittedName>
        <fullName evidence="3">NAD-dependent epimerase/dehydratase family protein</fullName>
    </submittedName>
</protein>
<reference evidence="3 4" key="1">
    <citation type="submission" date="2022-10" db="EMBL/GenBank/DDBJ databases">
        <title>Roseococcus glaciei nov., sp. nov., isolated from glacier.</title>
        <authorList>
            <person name="Liu Q."/>
            <person name="Xin Y.-H."/>
        </authorList>
    </citation>
    <scope>NUCLEOTIDE SEQUENCE [LARGE SCALE GENOMIC DNA]</scope>
    <source>
        <strain evidence="3 4">MDT2-1-1</strain>
    </source>
</reference>
<evidence type="ECO:0000256" key="1">
    <source>
        <dbReference type="ARBA" id="ARBA00023027"/>
    </source>
</evidence>
<dbReference type="EMBL" id="JAPFQI010000017">
    <property type="protein sequence ID" value="MCW8087489.1"/>
    <property type="molecule type" value="Genomic_DNA"/>
</dbReference>
<name>A0ABT3P155_9PROT</name>
<gene>
    <name evidence="3" type="ORF">OF850_17820</name>
</gene>
<dbReference type="RefSeq" id="WP_301591693.1">
    <property type="nucleotide sequence ID" value="NZ_JAPFQI010000017.1"/>
</dbReference>
<accession>A0ABT3P155</accession>
<dbReference type="Proteomes" id="UP001526430">
    <property type="component" value="Unassembled WGS sequence"/>
</dbReference>
<dbReference type="Gene3D" id="3.40.50.720">
    <property type="entry name" value="NAD(P)-binding Rossmann-like Domain"/>
    <property type="match status" value="1"/>
</dbReference>
<dbReference type="SUPFAM" id="SSF51735">
    <property type="entry name" value="NAD(P)-binding Rossmann-fold domains"/>
    <property type="match status" value="1"/>
</dbReference>
<dbReference type="Pfam" id="PF01370">
    <property type="entry name" value="Epimerase"/>
    <property type="match status" value="1"/>
</dbReference>
<organism evidence="3 4">
    <name type="scientific">Sabulicella glaciei</name>
    <dbReference type="NCBI Taxonomy" id="2984948"/>
    <lineage>
        <taxon>Bacteria</taxon>
        <taxon>Pseudomonadati</taxon>
        <taxon>Pseudomonadota</taxon>
        <taxon>Alphaproteobacteria</taxon>
        <taxon>Acetobacterales</taxon>
        <taxon>Acetobacteraceae</taxon>
        <taxon>Sabulicella</taxon>
    </lineage>
</organism>
<feature type="domain" description="NAD-dependent epimerase/dehydratase" evidence="2">
    <location>
        <begin position="4"/>
        <end position="254"/>
    </location>
</feature>
<keyword evidence="4" id="KW-1185">Reference proteome</keyword>
<evidence type="ECO:0000313" key="3">
    <source>
        <dbReference type="EMBL" id="MCW8087489.1"/>
    </source>
</evidence>
<evidence type="ECO:0000259" key="2">
    <source>
        <dbReference type="Pfam" id="PF01370"/>
    </source>
</evidence>
<keyword evidence="1" id="KW-0520">NAD</keyword>
<dbReference type="PANTHER" id="PTHR43574">
    <property type="entry name" value="EPIMERASE-RELATED"/>
    <property type="match status" value="1"/>
</dbReference>
<comment type="caution">
    <text evidence="3">The sequence shown here is derived from an EMBL/GenBank/DDBJ whole genome shotgun (WGS) entry which is preliminary data.</text>
</comment>
<proteinExistence type="predicted"/>
<sequence>MGAVLVTGAAGFIGAHLCRALLARGEEVVGLDNLNPYYDPALKRRRLAALTEGARPGQFRFHQLDLADHEAVLALMAAEAGLDRVAHLGAQAGVRWSLEQPFAYTASNVTGQLSVLEGVRRAEGRIRHTVYASTSSVYGARTDGAFREGDRTDHPASLYAATKKAGEVMADSYVCLYGLRLTGLRFFTVYGPWGRPDMAVWLFTDAMTQGRPIRLFNEGRMRRDFTFVEDIVAGVLAALDHPPEAPAHRLYNIGNSQPEELTELVAALEEELGVKAQLELLPMQPGDVPTTFADTSAMRRDFGWAPTTRLRDGVGHWARWWREYHG</sequence>
<dbReference type="InterPro" id="IPR036291">
    <property type="entry name" value="NAD(P)-bd_dom_sf"/>
</dbReference>
<dbReference type="PRINTS" id="PR01713">
    <property type="entry name" value="NUCEPIMERASE"/>
</dbReference>
<evidence type="ECO:0000313" key="4">
    <source>
        <dbReference type="Proteomes" id="UP001526430"/>
    </source>
</evidence>
<dbReference type="InterPro" id="IPR001509">
    <property type="entry name" value="Epimerase_deHydtase"/>
</dbReference>